<feature type="domain" description="Leucine-rich repeat-containing N-terminal plant-type" evidence="14">
    <location>
        <begin position="166"/>
        <end position="209"/>
    </location>
</feature>
<evidence type="ECO:0000256" key="7">
    <source>
        <dbReference type="ARBA" id="ARBA00022729"/>
    </source>
</evidence>
<evidence type="ECO:0000256" key="3">
    <source>
        <dbReference type="ARBA" id="ARBA00022475"/>
    </source>
</evidence>
<gene>
    <name evidence="16" type="ORF">F8388_001972</name>
</gene>
<keyword evidence="10 13" id="KW-0472">Membrane</keyword>
<dbReference type="Proteomes" id="UP000525078">
    <property type="component" value="Unassembled WGS sequence"/>
</dbReference>
<dbReference type="GO" id="GO:0005886">
    <property type="term" value="C:plasma membrane"/>
    <property type="evidence" value="ECO:0007669"/>
    <property type="project" value="UniProtKB-SubCell"/>
</dbReference>
<dbReference type="SUPFAM" id="SSF52047">
    <property type="entry name" value="RNI-like"/>
    <property type="match status" value="1"/>
</dbReference>
<evidence type="ECO:0000256" key="13">
    <source>
        <dbReference type="SAM" id="Phobius"/>
    </source>
</evidence>
<feature type="domain" description="Disease resistance R13L4/SHOC-2-like LRR" evidence="15">
    <location>
        <begin position="418"/>
        <end position="649"/>
    </location>
</feature>
<evidence type="ECO:0008006" key="18">
    <source>
        <dbReference type="Google" id="ProtNLM"/>
    </source>
</evidence>
<evidence type="ECO:0000259" key="14">
    <source>
        <dbReference type="Pfam" id="PF08263"/>
    </source>
</evidence>
<dbReference type="InterPro" id="IPR013210">
    <property type="entry name" value="LRR_N_plant-typ"/>
</dbReference>
<keyword evidence="12" id="KW-0325">Glycoprotein</keyword>
<evidence type="ECO:0000256" key="8">
    <source>
        <dbReference type="ARBA" id="ARBA00022737"/>
    </source>
</evidence>
<dbReference type="InterPro" id="IPR003591">
    <property type="entry name" value="Leu-rich_rpt_typical-subtyp"/>
</dbReference>
<dbReference type="PRINTS" id="PR00019">
    <property type="entry name" value="LEURICHRPT"/>
</dbReference>
<evidence type="ECO:0000256" key="6">
    <source>
        <dbReference type="ARBA" id="ARBA00022692"/>
    </source>
</evidence>
<protein>
    <recommendedName>
        <fullName evidence="18">Leucine-rich repeat-containing N-terminal plant-type domain-containing protein</fullName>
    </recommendedName>
</protein>
<dbReference type="InterPro" id="IPR046956">
    <property type="entry name" value="RLP23-like"/>
</dbReference>
<dbReference type="PROSITE" id="PS51450">
    <property type="entry name" value="LRR"/>
    <property type="match status" value="3"/>
</dbReference>
<evidence type="ECO:0000313" key="17">
    <source>
        <dbReference type="Proteomes" id="UP000525078"/>
    </source>
</evidence>
<dbReference type="InterPro" id="IPR055414">
    <property type="entry name" value="LRR_R13L4/SHOC2-like"/>
</dbReference>
<keyword evidence="11" id="KW-0675">Receptor</keyword>
<dbReference type="FunFam" id="3.80.10.10:FF:000722">
    <property type="entry name" value="Leucine-rich repeat receptor-like protein kinase"/>
    <property type="match status" value="1"/>
</dbReference>
<keyword evidence="3" id="KW-1003">Cell membrane</keyword>
<evidence type="ECO:0000256" key="5">
    <source>
        <dbReference type="ARBA" id="ARBA00022614"/>
    </source>
</evidence>
<proteinExistence type="inferred from homology"/>
<evidence type="ECO:0000256" key="2">
    <source>
        <dbReference type="ARBA" id="ARBA00009592"/>
    </source>
</evidence>
<dbReference type="InterPro" id="IPR032675">
    <property type="entry name" value="LRR_dom_sf"/>
</dbReference>
<dbReference type="EMBL" id="JAATIP010000111">
    <property type="protein sequence ID" value="KAF4371444.1"/>
    <property type="molecule type" value="Genomic_DNA"/>
</dbReference>
<keyword evidence="7" id="KW-0732">Signal</keyword>
<keyword evidence="9 13" id="KW-1133">Transmembrane helix</keyword>
<evidence type="ECO:0000256" key="12">
    <source>
        <dbReference type="ARBA" id="ARBA00023180"/>
    </source>
</evidence>
<keyword evidence="6 13" id="KW-0812">Transmembrane</keyword>
<keyword evidence="8" id="KW-0677">Repeat</keyword>
<dbReference type="SMART" id="SM00369">
    <property type="entry name" value="LRR_TYP"/>
    <property type="match status" value="10"/>
</dbReference>
<dbReference type="Pfam" id="PF08263">
    <property type="entry name" value="LRRNT_2"/>
    <property type="match status" value="1"/>
</dbReference>
<evidence type="ECO:0000313" key="16">
    <source>
        <dbReference type="EMBL" id="KAF4371444.1"/>
    </source>
</evidence>
<dbReference type="AlphaFoldDB" id="A0A7J6FL62"/>
<dbReference type="PANTHER" id="PTHR48063:SF98">
    <property type="entry name" value="LRR RECEPTOR-LIKE SERINE_THREONINE-PROTEIN KINASE FLS2"/>
    <property type="match status" value="1"/>
</dbReference>
<dbReference type="FunFam" id="3.80.10.10:FF:000095">
    <property type="entry name" value="LRR receptor-like serine/threonine-protein kinase GSO1"/>
    <property type="match status" value="1"/>
</dbReference>
<evidence type="ECO:0000256" key="11">
    <source>
        <dbReference type="ARBA" id="ARBA00023170"/>
    </source>
</evidence>
<evidence type="ECO:0000256" key="10">
    <source>
        <dbReference type="ARBA" id="ARBA00023136"/>
    </source>
</evidence>
<dbReference type="SUPFAM" id="SSF52058">
    <property type="entry name" value="L domain-like"/>
    <property type="match status" value="2"/>
</dbReference>
<feature type="transmembrane region" description="Helical" evidence="13">
    <location>
        <begin position="987"/>
        <end position="1008"/>
    </location>
</feature>
<comment type="subcellular location">
    <subcellularLocation>
        <location evidence="1">Cell membrane</location>
        <topology evidence="1">Single-pass type I membrane protein</topology>
    </subcellularLocation>
</comment>
<evidence type="ECO:0000256" key="1">
    <source>
        <dbReference type="ARBA" id="ARBA00004251"/>
    </source>
</evidence>
<comment type="caution">
    <text evidence="16">The sequence shown here is derived from an EMBL/GenBank/DDBJ whole genome shotgun (WGS) entry which is preliminary data.</text>
</comment>
<dbReference type="Pfam" id="PF13855">
    <property type="entry name" value="LRR_8"/>
    <property type="match status" value="1"/>
</dbReference>
<dbReference type="InterPro" id="IPR001611">
    <property type="entry name" value="Leu-rich_rpt"/>
</dbReference>
<dbReference type="PANTHER" id="PTHR48063">
    <property type="entry name" value="LRR RECEPTOR-LIKE KINASE"/>
    <property type="match status" value="1"/>
</dbReference>
<evidence type="ECO:0000256" key="4">
    <source>
        <dbReference type="ARBA" id="ARBA00022553"/>
    </source>
</evidence>
<name>A0A7J6FL62_CANSA</name>
<sequence>MREARYLQRCQRVCGGNGVRRRMEVVDRQCRTRFLLSSSSADGGKEEKRVWNARKRWKIEYRYQFYASWVEGAAGLVAVVVNPSSGVWVGMYASIAEVAVGQVFRSELGFGAGPGIRVPGLGELGSVSSSKFTPELLVFTVILLYMRHVSAFDQVQTSMIRCKQVEREALLKFKDGLYESNDYVAPLLSSWGSEVEKRECCNWVGIRCDNNSGHVIMLDISPSTFGQSDDYGLALEGKYISSSLLELQYLSYLRLSSIYWEKIHIPSFIGSLSKLLYLNLSNNFMSGKIPHQLGNLSSLQFLDLSGNDLTIRNLDWISTLFSLRQLDLSRMDLTKMNNLMQPICKLPHLTNLKLSECGLHDIAPSFPSLINSSKSISTLGLSGNYLSLDTHQRLFSFLPNLVHLDLSYNMLSSIPQFFGNMTTITYLDLSHNGLIGSIPTSFGCLTALMYLDLSSNSINGSIPHTFGNMTSLGYISISRNELQGYIPNGFGNMVSLTYLDLSSNQLQGCIPNDFGNIIALEHLDLGFNHLIGEIPKSLWNICTLQRFEAGANNLSGWLPNLSQLSSRSCAHYCLEYLGLCCNKMTGLFVDDTLFSSLKELRLNLNQLQGIVPESIGNLRHLEILDLSENSLEGVIGEAHFSKLSRLYYLDLSFNYLQMNVSPEWIPPFYLQYMGLANCRVGLKFPKWLQNQSNLSHIDVSNSGISQSIPSWFWNFTSQLSFVNLSNNQISGEVVEDYSSMQNLTEVDLSSNYFVGPIPIFLFRAEALYLSRNKFSSLNAICNVTYQYLSFLDISDNQLTGELPNCFSKHKAIQILILSNNKLSGKIPNSIGNLSWISTLHLSKNNFVGKLPSSMKNCRELEVLDLGNNRLEGPIPINNLSGKIPTEIGKLVSLDALDLSRNNFSGKIPSTLSEVDRLNTLDLSNNNLSGKIPTGPQLQTRDEAAYMGNPKLCGSPLQKKCPGEEEEPTTSKLGGHLENEDAFISKGFFISLAVGFMVGFWGICCTLIFKKSWRYAFFKLLNDVEDWTYVNAQVIRRKYYN</sequence>
<evidence type="ECO:0000256" key="9">
    <source>
        <dbReference type="ARBA" id="ARBA00022989"/>
    </source>
</evidence>
<dbReference type="FunFam" id="3.80.10.10:FF:001347">
    <property type="entry name" value="LRR receptor-like serine/threonine-protein kinase GSO2"/>
    <property type="match status" value="1"/>
</dbReference>
<reference evidence="16 17" key="1">
    <citation type="journal article" date="2020" name="bioRxiv">
        <title>Sequence and annotation of 42 cannabis genomes reveals extensive copy number variation in cannabinoid synthesis and pathogen resistance genes.</title>
        <authorList>
            <person name="Mckernan K.J."/>
            <person name="Helbert Y."/>
            <person name="Kane L.T."/>
            <person name="Ebling H."/>
            <person name="Zhang L."/>
            <person name="Liu B."/>
            <person name="Eaton Z."/>
            <person name="Mclaughlin S."/>
            <person name="Kingan S."/>
            <person name="Baybayan P."/>
            <person name="Concepcion G."/>
            <person name="Jordan M."/>
            <person name="Riva A."/>
            <person name="Barbazuk W."/>
            <person name="Harkins T."/>
        </authorList>
    </citation>
    <scope>NUCLEOTIDE SEQUENCE [LARGE SCALE GENOMIC DNA]</scope>
    <source>
        <strain evidence="17">cv. Jamaican Lion 4</strain>
        <tissue evidence="16">Leaf</tissue>
    </source>
</reference>
<comment type="similarity">
    <text evidence="2">Belongs to the RLP family.</text>
</comment>
<dbReference type="Pfam" id="PF00560">
    <property type="entry name" value="LRR_1"/>
    <property type="match status" value="6"/>
</dbReference>
<keyword evidence="5" id="KW-0433">Leucine-rich repeat</keyword>
<dbReference type="FunFam" id="3.80.10.10:FF:000041">
    <property type="entry name" value="LRR receptor-like serine/threonine-protein kinase ERECTA"/>
    <property type="match status" value="1"/>
</dbReference>
<dbReference type="Gene3D" id="3.80.10.10">
    <property type="entry name" value="Ribonuclease Inhibitor"/>
    <property type="match status" value="5"/>
</dbReference>
<evidence type="ECO:0000259" key="15">
    <source>
        <dbReference type="Pfam" id="PF23598"/>
    </source>
</evidence>
<keyword evidence="4" id="KW-0597">Phosphoprotein</keyword>
<accession>A0A7J6FL62</accession>
<dbReference type="Pfam" id="PF23598">
    <property type="entry name" value="LRR_14"/>
    <property type="match status" value="1"/>
</dbReference>
<organism evidence="16 17">
    <name type="scientific">Cannabis sativa</name>
    <name type="common">Hemp</name>
    <name type="synonym">Marijuana</name>
    <dbReference type="NCBI Taxonomy" id="3483"/>
    <lineage>
        <taxon>Eukaryota</taxon>
        <taxon>Viridiplantae</taxon>
        <taxon>Streptophyta</taxon>
        <taxon>Embryophyta</taxon>
        <taxon>Tracheophyta</taxon>
        <taxon>Spermatophyta</taxon>
        <taxon>Magnoliopsida</taxon>
        <taxon>eudicotyledons</taxon>
        <taxon>Gunneridae</taxon>
        <taxon>Pentapetalae</taxon>
        <taxon>rosids</taxon>
        <taxon>fabids</taxon>
        <taxon>Rosales</taxon>
        <taxon>Cannabaceae</taxon>
        <taxon>Cannabis</taxon>
    </lineage>
</organism>